<feature type="signal peptide" evidence="1">
    <location>
        <begin position="1"/>
        <end position="35"/>
    </location>
</feature>
<organism evidence="2 3">
    <name type="scientific">Nonomuraea pusilla</name>
    <dbReference type="NCBI Taxonomy" id="46177"/>
    <lineage>
        <taxon>Bacteria</taxon>
        <taxon>Bacillati</taxon>
        <taxon>Actinomycetota</taxon>
        <taxon>Actinomycetes</taxon>
        <taxon>Streptosporangiales</taxon>
        <taxon>Streptosporangiaceae</taxon>
        <taxon>Nonomuraea</taxon>
    </lineage>
</organism>
<protein>
    <submittedName>
        <fullName evidence="2">Uncharacterized protein</fullName>
    </submittedName>
</protein>
<gene>
    <name evidence="2" type="ORF">SAMN05660976_07120</name>
</gene>
<dbReference type="AlphaFoldDB" id="A0A1H8EWW8"/>
<evidence type="ECO:0000313" key="3">
    <source>
        <dbReference type="Proteomes" id="UP000198953"/>
    </source>
</evidence>
<evidence type="ECO:0000313" key="2">
    <source>
        <dbReference type="EMBL" id="SEN23387.1"/>
    </source>
</evidence>
<dbReference type="Proteomes" id="UP000198953">
    <property type="component" value="Unassembled WGS sequence"/>
</dbReference>
<dbReference type="RefSeq" id="WP_091104903.1">
    <property type="nucleotide sequence ID" value="NZ_FOBF01000023.1"/>
</dbReference>
<sequence length="135" mass="14830">MTTFAPSRLRRAARLGAAAVCAASVVLLQTPPAEAAVRPVSFSFSYRLESRTWTQKAGWTTLAITKCNVWTGKFHAMLVRSTWKGDTRMTGETLTCAKGQRAEFHAPVDGTYYFVFTKLDDGRSYIGNAAIVYPG</sequence>
<reference evidence="2 3" key="1">
    <citation type="submission" date="2016-10" db="EMBL/GenBank/DDBJ databases">
        <authorList>
            <person name="de Groot N.N."/>
        </authorList>
    </citation>
    <scope>NUCLEOTIDE SEQUENCE [LARGE SCALE GENOMIC DNA]</scope>
    <source>
        <strain evidence="2 3">DSM 43357</strain>
    </source>
</reference>
<dbReference type="EMBL" id="FOBF01000023">
    <property type="protein sequence ID" value="SEN23387.1"/>
    <property type="molecule type" value="Genomic_DNA"/>
</dbReference>
<feature type="chain" id="PRO_5011645853" evidence="1">
    <location>
        <begin position="36"/>
        <end position="135"/>
    </location>
</feature>
<dbReference type="OrthoDB" id="9949125at2"/>
<name>A0A1H8EWW8_9ACTN</name>
<evidence type="ECO:0000256" key="1">
    <source>
        <dbReference type="SAM" id="SignalP"/>
    </source>
</evidence>
<keyword evidence="1" id="KW-0732">Signal</keyword>
<keyword evidence="3" id="KW-1185">Reference proteome</keyword>
<accession>A0A1H8EWW8</accession>
<proteinExistence type="predicted"/>